<sequence>MSQTLKRVGQRTVQFSNPPCIISTATIVGPKEGEGPLAHTFDKVMEDTYYGQKSWEKAESKILEESVQMALQKVNLSLQDIDYLLAGDLINQIICCNFAARTLGIPFFGLYGACSTMYEGLALGAMLIDGGFASKVVAATCSHHNTSERQYRYPTELGSQRPMTAQWTITGAGAFVLASEGTGPRITHATVGKVVDAGVKDPFDMGAAMAPAALDTLVNHFKDTGRGPQDYDLIVTGDLASVGRSVLIQLAQQQGYDLSQNYTDCGVLIFDPSQDTHAGGSGCACIAVVTGGYILNQMKAGKLRRILGIATGALLSPLSVQQGESIPGIAHAVAIEL</sequence>
<accession>A0A1Z5HPB5</accession>
<evidence type="ECO:0000313" key="1">
    <source>
        <dbReference type="EMBL" id="GAW91354.1"/>
    </source>
</evidence>
<dbReference type="RefSeq" id="WP_088552902.1">
    <property type="nucleotide sequence ID" value="NZ_BDGJ01000016.1"/>
</dbReference>
<dbReference type="OrthoDB" id="9770068at2"/>
<dbReference type="Proteomes" id="UP000197032">
    <property type="component" value="Unassembled WGS sequence"/>
</dbReference>
<dbReference type="EMBL" id="BDGJ01000016">
    <property type="protein sequence ID" value="GAW91354.1"/>
    <property type="molecule type" value="Genomic_DNA"/>
</dbReference>
<dbReference type="NCBIfam" id="TIGR02845">
    <property type="entry name" value="spore_V_AD"/>
    <property type="match status" value="1"/>
</dbReference>
<dbReference type="Pfam" id="PF07451">
    <property type="entry name" value="SpoVAD"/>
    <property type="match status" value="1"/>
</dbReference>
<dbReference type="PIRSF" id="PIRSF011570">
    <property type="entry name" value="SpoVAD"/>
    <property type="match status" value="1"/>
</dbReference>
<gene>
    <name evidence="1" type="ORF">KKC1_05160</name>
</gene>
<protein>
    <submittedName>
        <fullName evidence="1">Stage V sporulation protein AD</fullName>
    </submittedName>
</protein>
<name>A0A1Z5HPB5_9FIRM</name>
<organism evidence="1 2">
    <name type="scientific">Calderihabitans maritimus</name>
    <dbReference type="NCBI Taxonomy" id="1246530"/>
    <lineage>
        <taxon>Bacteria</taxon>
        <taxon>Bacillati</taxon>
        <taxon>Bacillota</taxon>
        <taxon>Clostridia</taxon>
        <taxon>Neomoorellales</taxon>
        <taxon>Calderihabitantaceae</taxon>
        <taxon>Calderihabitans</taxon>
    </lineage>
</organism>
<dbReference type="GO" id="GO:0016746">
    <property type="term" value="F:acyltransferase activity"/>
    <property type="evidence" value="ECO:0007669"/>
    <property type="project" value="InterPro"/>
</dbReference>
<evidence type="ECO:0000313" key="2">
    <source>
        <dbReference type="Proteomes" id="UP000197032"/>
    </source>
</evidence>
<dbReference type="InterPro" id="IPR010894">
    <property type="entry name" value="SpoVAD"/>
</dbReference>
<proteinExistence type="predicted"/>
<dbReference type="SUPFAM" id="SSF53901">
    <property type="entry name" value="Thiolase-like"/>
    <property type="match status" value="1"/>
</dbReference>
<dbReference type="Gene3D" id="3.40.47.40">
    <property type="entry name" value="Stage V sporulation protein AD"/>
    <property type="match status" value="1"/>
</dbReference>
<dbReference type="AlphaFoldDB" id="A0A1Z5HPB5"/>
<dbReference type="NCBIfam" id="NF009069">
    <property type="entry name" value="PRK12404.1"/>
    <property type="match status" value="1"/>
</dbReference>
<reference evidence="2" key="1">
    <citation type="journal article" date="2017" name="Appl. Environ. Microbiol.">
        <title>Genomic analysis of Calderihabitans maritimus KKC1, a thermophilic hydrogenogenic carboxydotrophic bacterium isolated from marine sediment.</title>
        <authorList>
            <person name="Omae K."/>
            <person name="Yoneda Y."/>
            <person name="Fukuyama Y."/>
            <person name="Yoshida T."/>
            <person name="Sako Y."/>
        </authorList>
    </citation>
    <scope>NUCLEOTIDE SEQUENCE [LARGE SCALE GENOMIC DNA]</scope>
    <source>
        <strain evidence="2">KKC1</strain>
    </source>
</reference>
<dbReference type="InterPro" id="IPR038369">
    <property type="entry name" value="SpoVAD_sf"/>
</dbReference>
<keyword evidence="2" id="KW-1185">Reference proteome</keyword>
<dbReference type="NCBIfam" id="NF006160">
    <property type="entry name" value="PRK08304.1"/>
    <property type="match status" value="1"/>
</dbReference>
<dbReference type="InterPro" id="IPR016039">
    <property type="entry name" value="Thiolase-like"/>
</dbReference>
<comment type="caution">
    <text evidence="1">The sequence shown here is derived from an EMBL/GenBank/DDBJ whole genome shotgun (WGS) entry which is preliminary data.</text>
</comment>